<dbReference type="HOGENOM" id="CLU_2918868_0_0_10"/>
<sequence>MYNKVKTAVDTLLEKTVHIGTECHDYQRAQYQQGEACLRQQPLSAGTAHFTVETFPCIQIA</sequence>
<comment type="caution">
    <text evidence="1">The sequence shown here is derived from an EMBL/GenBank/DDBJ whole genome shotgun (WGS) entry which is preliminary data.</text>
</comment>
<dbReference type="AlphaFoldDB" id="F0F766"/>
<dbReference type="Proteomes" id="UP000005697">
    <property type="component" value="Unassembled WGS sequence"/>
</dbReference>
<accession>F0F766</accession>
<evidence type="ECO:0000313" key="2">
    <source>
        <dbReference type="Proteomes" id="UP000005697"/>
    </source>
</evidence>
<protein>
    <submittedName>
        <fullName evidence="1">Uncharacterized protein</fullName>
    </submittedName>
</protein>
<name>F0F766_9BACT</name>
<evidence type="ECO:0000313" key="1">
    <source>
        <dbReference type="EMBL" id="EGC20029.1"/>
    </source>
</evidence>
<dbReference type="EMBL" id="AEWX01000020">
    <property type="protein sequence ID" value="EGC20029.1"/>
    <property type="molecule type" value="Genomic_DNA"/>
</dbReference>
<proteinExistence type="predicted"/>
<reference evidence="1 2" key="1">
    <citation type="submission" date="2011-01" db="EMBL/GenBank/DDBJ databases">
        <authorList>
            <person name="Muzny D."/>
            <person name="Qin X."/>
            <person name="Deng J."/>
            <person name="Jiang H."/>
            <person name="Liu Y."/>
            <person name="Qu J."/>
            <person name="Song X.-Z."/>
            <person name="Zhang L."/>
            <person name="Thornton R."/>
            <person name="Coyle M."/>
            <person name="Francisco L."/>
            <person name="Jackson L."/>
            <person name="Javaid M."/>
            <person name="Korchina V."/>
            <person name="Kovar C."/>
            <person name="Mata R."/>
            <person name="Mathew T."/>
            <person name="Ngo R."/>
            <person name="Nguyen L."/>
            <person name="Nguyen N."/>
            <person name="Okwuonu G."/>
            <person name="Ongeri F."/>
            <person name="Pham C."/>
            <person name="Simmons D."/>
            <person name="Wilczek-Boney K."/>
            <person name="Hale W."/>
            <person name="Jakkamsetti A."/>
            <person name="Pham P."/>
            <person name="Ruth R."/>
            <person name="San Lucas F."/>
            <person name="Warren J."/>
            <person name="Zhang J."/>
            <person name="Zhao Z."/>
            <person name="Zhou C."/>
            <person name="Zhu D."/>
            <person name="Lee S."/>
            <person name="Bess C."/>
            <person name="Blankenburg K."/>
            <person name="Forbes L."/>
            <person name="Fu Q."/>
            <person name="Gubbala S."/>
            <person name="Hirani K."/>
            <person name="Jayaseelan J.C."/>
            <person name="Lara F."/>
            <person name="Munidasa M."/>
            <person name="Palculict T."/>
            <person name="Patil S."/>
            <person name="Pu L.-L."/>
            <person name="Saada N."/>
            <person name="Tang L."/>
            <person name="Weissenberger G."/>
            <person name="Zhu Y."/>
            <person name="Hemphill L."/>
            <person name="Shang Y."/>
            <person name="Youmans B."/>
            <person name="Ayvaz T."/>
            <person name="Ross M."/>
            <person name="Santibanez J."/>
            <person name="Aqrawi P."/>
            <person name="Gross S."/>
            <person name="Joshi V."/>
            <person name="Fowler G."/>
            <person name="Nazareth L."/>
            <person name="Reid J."/>
            <person name="Worley K."/>
            <person name="Petrosino J."/>
            <person name="Highlander S."/>
            <person name="Gibbs R."/>
        </authorList>
    </citation>
    <scope>NUCLEOTIDE SEQUENCE [LARGE SCALE GENOMIC DNA]</scope>
    <source>
        <strain evidence="1 2">DSM 16608</strain>
    </source>
</reference>
<keyword evidence="2" id="KW-1185">Reference proteome</keyword>
<organism evidence="1 2">
    <name type="scientific">Prevotella multiformis DSM 16608</name>
    <dbReference type="NCBI Taxonomy" id="888743"/>
    <lineage>
        <taxon>Bacteria</taxon>
        <taxon>Pseudomonadati</taxon>
        <taxon>Bacteroidota</taxon>
        <taxon>Bacteroidia</taxon>
        <taxon>Bacteroidales</taxon>
        <taxon>Prevotellaceae</taxon>
        <taxon>Prevotella</taxon>
    </lineage>
</organism>
<gene>
    <name evidence="1" type="ORF">HMPREF9141_1433</name>
</gene>